<reference evidence="1 2" key="1">
    <citation type="submission" date="2017-06" db="EMBL/GenBank/DDBJ databases">
        <authorList>
            <person name="Kim H.J."/>
            <person name="Triplett B.A."/>
        </authorList>
    </citation>
    <scope>NUCLEOTIDE SEQUENCE [LARGE SCALE GENOMIC DNA]</scope>
    <source>
        <strain evidence="1 2">SCA</strain>
    </source>
</reference>
<name>A0A239IPF7_9FIRM</name>
<dbReference type="AlphaFoldDB" id="A0A239IPF7"/>
<gene>
    <name evidence="1" type="ORF">SAMN05446037_102937</name>
</gene>
<evidence type="ECO:0000313" key="2">
    <source>
        <dbReference type="Proteomes" id="UP000198304"/>
    </source>
</evidence>
<accession>A0A239IPF7</accession>
<proteinExistence type="predicted"/>
<sequence>MSILSHKLNTENGFIILAKVSMSAEVYHIMARGINCQNIFEDGEDYMKFIDTVQKNKEKSGFEL</sequence>
<dbReference type="OrthoDB" id="9788881at2"/>
<dbReference type="EMBL" id="FZOJ01000029">
    <property type="protein sequence ID" value="SNS95465.1"/>
    <property type="molecule type" value="Genomic_DNA"/>
</dbReference>
<keyword evidence="2" id="KW-1185">Reference proteome</keyword>
<evidence type="ECO:0000313" key="1">
    <source>
        <dbReference type="EMBL" id="SNS95465.1"/>
    </source>
</evidence>
<dbReference type="Proteomes" id="UP000198304">
    <property type="component" value="Unassembled WGS sequence"/>
</dbReference>
<dbReference type="RefSeq" id="WP_089284689.1">
    <property type="nucleotide sequence ID" value="NZ_FZOJ01000029.1"/>
</dbReference>
<organism evidence="1 2">
    <name type="scientific">Anaerovirgula multivorans</name>
    <dbReference type="NCBI Taxonomy" id="312168"/>
    <lineage>
        <taxon>Bacteria</taxon>
        <taxon>Bacillati</taxon>
        <taxon>Bacillota</taxon>
        <taxon>Clostridia</taxon>
        <taxon>Peptostreptococcales</taxon>
        <taxon>Natronincolaceae</taxon>
        <taxon>Anaerovirgula</taxon>
    </lineage>
</organism>
<protein>
    <submittedName>
        <fullName evidence="1">Uncharacterized protein</fullName>
    </submittedName>
</protein>